<dbReference type="GO" id="GO:0051287">
    <property type="term" value="F:NAD binding"/>
    <property type="evidence" value="ECO:0007669"/>
    <property type="project" value="InterPro"/>
</dbReference>
<sequence>MVRIRHWRVGGHRTKMVDDAEAASDPVRGVAGPTRPAGTRRGVHRMNVGWIGLGNMGGPMTANLVAAGHRVRGFDLNTEATATAARAGVLIADSIAEAVFDADVVFTMLPAGKHAREVILGEGGVVASAPTGAVVVDSSTIDIQTARDLHEAVAGAGFSFLDAPVSGGVSGAAAGTLTFMVGGDEAVLDKVRNVIDVMAGKIFACGGPGNGQAAKITNNMMLGITLQATCEGAVLAERLGLDASVFQQLATVSSGDSWALRTWYPIAGVTETAAVNREFAGGFSTALLRKDLGLALQAGEDTGTDLSFAKAVADRLDTIVERGDGGKDCSILVQLLDGSDGASSAE</sequence>
<dbReference type="SUPFAM" id="SSF48179">
    <property type="entry name" value="6-phosphogluconate dehydrogenase C-terminal domain-like"/>
    <property type="match status" value="1"/>
</dbReference>
<comment type="pathway">
    <text evidence="1">Amino-acid degradation.</text>
</comment>
<feature type="domain" description="6-phosphogluconate dehydrogenase NADP-binding" evidence="7">
    <location>
        <begin position="47"/>
        <end position="206"/>
    </location>
</feature>
<reference evidence="9" key="1">
    <citation type="submission" date="2024-05" db="EMBL/GenBank/DDBJ databases">
        <authorList>
            <person name="Cai S.Y."/>
            <person name="Jin L.M."/>
            <person name="Li H.R."/>
        </authorList>
    </citation>
    <scope>NUCLEOTIDE SEQUENCE</scope>
    <source>
        <strain evidence="9">A5-74</strain>
    </source>
</reference>
<dbReference type="GO" id="GO:0050661">
    <property type="term" value="F:NADP binding"/>
    <property type="evidence" value="ECO:0007669"/>
    <property type="project" value="InterPro"/>
</dbReference>
<evidence type="ECO:0000259" key="7">
    <source>
        <dbReference type="Pfam" id="PF03446"/>
    </source>
</evidence>
<dbReference type="InterPro" id="IPR006115">
    <property type="entry name" value="6PGDH_NADP-bd"/>
</dbReference>
<dbReference type="InterPro" id="IPR036291">
    <property type="entry name" value="NAD(P)-bd_dom_sf"/>
</dbReference>
<dbReference type="PANTHER" id="PTHR22981">
    <property type="entry name" value="3-HYDROXYISOBUTYRATE DEHYDROGENASE-RELATED"/>
    <property type="match status" value="1"/>
</dbReference>
<dbReference type="Gene3D" id="3.40.50.720">
    <property type="entry name" value="NAD(P)-binding Rossmann-like Domain"/>
    <property type="match status" value="1"/>
</dbReference>
<gene>
    <name evidence="9" type="primary">mmsB</name>
    <name evidence="9" type="ORF">ABLG96_13545</name>
</gene>
<evidence type="ECO:0000256" key="5">
    <source>
        <dbReference type="ARBA" id="ARBA00023027"/>
    </source>
</evidence>
<keyword evidence="3" id="KW-0101">Branched-chain amino acid catabolism</keyword>
<dbReference type="InterPro" id="IPR008927">
    <property type="entry name" value="6-PGluconate_DH-like_C_sf"/>
</dbReference>
<evidence type="ECO:0000259" key="8">
    <source>
        <dbReference type="Pfam" id="PF14833"/>
    </source>
</evidence>
<dbReference type="Gene3D" id="1.10.1040.10">
    <property type="entry name" value="N-(1-d-carboxylethyl)-l-norvaline Dehydrogenase, domain 2"/>
    <property type="match status" value="1"/>
</dbReference>
<name>A0AAU8DLC0_9ACTN</name>
<dbReference type="EMBL" id="CP159218">
    <property type="protein sequence ID" value="XCG62285.1"/>
    <property type="molecule type" value="Genomic_DNA"/>
</dbReference>
<dbReference type="InterPro" id="IPR011548">
    <property type="entry name" value="HIBADH"/>
</dbReference>
<feature type="domain" description="3-hydroxyisobutyrate dehydrogenase-like NAD-binding" evidence="8">
    <location>
        <begin position="209"/>
        <end position="336"/>
    </location>
</feature>
<dbReference type="Pfam" id="PF03446">
    <property type="entry name" value="NAD_binding_2"/>
    <property type="match status" value="1"/>
</dbReference>
<protein>
    <submittedName>
        <fullName evidence="9">3-hydroxyisobutyrate dehydrogenase</fullName>
        <ecNumber evidence="9">1.1.1.31</ecNumber>
    </submittedName>
</protein>
<dbReference type="SUPFAM" id="SSF51735">
    <property type="entry name" value="NAD(P)-binding Rossmann-fold domains"/>
    <property type="match status" value="1"/>
</dbReference>
<dbReference type="AlphaFoldDB" id="A0AAU8DLC0"/>
<evidence type="ECO:0000256" key="1">
    <source>
        <dbReference type="ARBA" id="ARBA00005023"/>
    </source>
</evidence>
<dbReference type="RefSeq" id="WP_353647900.1">
    <property type="nucleotide sequence ID" value="NZ_CP159218.1"/>
</dbReference>
<evidence type="ECO:0000313" key="9">
    <source>
        <dbReference type="EMBL" id="XCG62285.1"/>
    </source>
</evidence>
<dbReference type="NCBIfam" id="TIGR01692">
    <property type="entry name" value="HIBADH"/>
    <property type="match status" value="1"/>
</dbReference>
<evidence type="ECO:0000256" key="6">
    <source>
        <dbReference type="PIRSR" id="PIRSR000103-1"/>
    </source>
</evidence>
<comment type="similarity">
    <text evidence="2">Belongs to the HIBADH-related family.</text>
</comment>
<feature type="active site" evidence="6">
    <location>
        <position position="215"/>
    </location>
</feature>
<dbReference type="InterPro" id="IPR013328">
    <property type="entry name" value="6PGD_dom2"/>
</dbReference>
<keyword evidence="5" id="KW-0520">NAD</keyword>
<organism evidence="9">
    <name type="scientific">Nakamurella sp. A5-74</name>
    <dbReference type="NCBI Taxonomy" id="3158264"/>
    <lineage>
        <taxon>Bacteria</taxon>
        <taxon>Bacillati</taxon>
        <taxon>Actinomycetota</taxon>
        <taxon>Actinomycetes</taxon>
        <taxon>Nakamurellales</taxon>
        <taxon>Nakamurellaceae</taxon>
        <taxon>Nakamurella</taxon>
    </lineage>
</organism>
<dbReference type="Pfam" id="PF14833">
    <property type="entry name" value="NAD_binding_11"/>
    <property type="match status" value="1"/>
</dbReference>
<dbReference type="InterPro" id="IPR029154">
    <property type="entry name" value="HIBADH-like_NADP-bd"/>
</dbReference>
<dbReference type="EC" id="1.1.1.31" evidence="9"/>
<dbReference type="PANTHER" id="PTHR22981:SF7">
    <property type="entry name" value="3-HYDROXYISOBUTYRATE DEHYDROGENASE, MITOCHONDRIAL"/>
    <property type="match status" value="1"/>
</dbReference>
<dbReference type="InterPro" id="IPR015815">
    <property type="entry name" value="HIBADH-related"/>
</dbReference>
<evidence type="ECO:0000256" key="2">
    <source>
        <dbReference type="ARBA" id="ARBA00009080"/>
    </source>
</evidence>
<evidence type="ECO:0000256" key="3">
    <source>
        <dbReference type="ARBA" id="ARBA00022456"/>
    </source>
</evidence>
<evidence type="ECO:0000256" key="4">
    <source>
        <dbReference type="ARBA" id="ARBA00023002"/>
    </source>
</evidence>
<keyword evidence="4 9" id="KW-0560">Oxidoreductase</keyword>
<dbReference type="PIRSF" id="PIRSF000103">
    <property type="entry name" value="HIBADH"/>
    <property type="match status" value="1"/>
</dbReference>
<proteinExistence type="inferred from homology"/>
<accession>A0AAU8DLC0</accession>
<dbReference type="GO" id="GO:0008442">
    <property type="term" value="F:3-hydroxyisobutyrate dehydrogenase activity"/>
    <property type="evidence" value="ECO:0007669"/>
    <property type="project" value="UniProtKB-EC"/>
</dbReference>
<dbReference type="GO" id="GO:0009083">
    <property type="term" value="P:branched-chain amino acid catabolic process"/>
    <property type="evidence" value="ECO:0007669"/>
    <property type="project" value="UniProtKB-KW"/>
</dbReference>